<reference evidence="1" key="2">
    <citation type="submission" date="2025-09" db="UniProtKB">
        <authorList>
            <consortium name="EnsemblPlants"/>
        </authorList>
    </citation>
    <scope>IDENTIFICATION</scope>
</reference>
<reference evidence="1" key="1">
    <citation type="submission" date="2021-05" db="EMBL/GenBank/DDBJ databases">
        <authorList>
            <person name="Scholz U."/>
            <person name="Mascher M."/>
            <person name="Fiebig A."/>
        </authorList>
    </citation>
    <scope>NUCLEOTIDE SEQUENCE [LARGE SCALE GENOMIC DNA]</scope>
</reference>
<dbReference type="EnsemblPlants" id="AVESA.00010b.r2.4DG0778370.1">
    <property type="protein sequence ID" value="AVESA.00010b.r2.4DG0778370.1.CDS"/>
    <property type="gene ID" value="AVESA.00010b.r2.4DG0778370"/>
</dbReference>
<evidence type="ECO:0000313" key="2">
    <source>
        <dbReference type="Proteomes" id="UP001732700"/>
    </source>
</evidence>
<organism evidence="1 2">
    <name type="scientific">Avena sativa</name>
    <name type="common">Oat</name>
    <dbReference type="NCBI Taxonomy" id="4498"/>
    <lineage>
        <taxon>Eukaryota</taxon>
        <taxon>Viridiplantae</taxon>
        <taxon>Streptophyta</taxon>
        <taxon>Embryophyta</taxon>
        <taxon>Tracheophyta</taxon>
        <taxon>Spermatophyta</taxon>
        <taxon>Magnoliopsida</taxon>
        <taxon>Liliopsida</taxon>
        <taxon>Poales</taxon>
        <taxon>Poaceae</taxon>
        <taxon>BOP clade</taxon>
        <taxon>Pooideae</taxon>
        <taxon>Poodae</taxon>
        <taxon>Poeae</taxon>
        <taxon>Poeae Chloroplast Group 1 (Aveneae type)</taxon>
        <taxon>Aveninae</taxon>
        <taxon>Avena</taxon>
    </lineage>
</organism>
<name>A0ACD5XDX9_AVESA</name>
<keyword evidence="2" id="KW-1185">Reference proteome</keyword>
<accession>A0ACD5XDX9</accession>
<protein>
    <submittedName>
        <fullName evidence="1">Uncharacterized protein</fullName>
    </submittedName>
</protein>
<evidence type="ECO:0000313" key="1">
    <source>
        <dbReference type="EnsemblPlants" id="AVESA.00010b.r2.4DG0778370.1.CDS"/>
    </source>
</evidence>
<sequence>MGVADCGGEGDPAVVPPVAATMATAPEQAVDARIVAVPAEMLDCHACLQPLKPPIYKCDADHRVCGATCRGVHAEACSRPAAHSRDFDAFAAAATVLCDYEGYGCRAGGLVYHLAADHCRACPHAPCGCPERGCGFFGSRQMLLSHVSGPDHSRPVLDVRYGQPRKLSLPLSRRWHLLVGEEDRAAAGTDPHRNVFLVSVGEGATTAVSVVCVRPDGGAPGAAQFSCRLAVEHPGDGTMVILESPMMSSSSLSAGAPTAREVRALPVPSEYLSGDSVPLIIHINMLEPPARHLHPTTPAAATAPPCPCPATASSPPWPAAVVKLAGIDQTNRRKAPNPRKLCTM</sequence>
<proteinExistence type="predicted"/>
<dbReference type="Proteomes" id="UP001732700">
    <property type="component" value="Chromosome 4D"/>
</dbReference>